<gene>
    <name evidence="1" type="ORF">CK203_019941</name>
</gene>
<comment type="caution">
    <text evidence="1">The sequence shown here is derived from an EMBL/GenBank/DDBJ whole genome shotgun (WGS) entry which is preliminary data.</text>
</comment>
<organism evidence="1 2">
    <name type="scientific">Vitis vinifera</name>
    <name type="common">Grape</name>
    <dbReference type="NCBI Taxonomy" id="29760"/>
    <lineage>
        <taxon>Eukaryota</taxon>
        <taxon>Viridiplantae</taxon>
        <taxon>Streptophyta</taxon>
        <taxon>Embryophyta</taxon>
        <taxon>Tracheophyta</taxon>
        <taxon>Spermatophyta</taxon>
        <taxon>Magnoliopsida</taxon>
        <taxon>eudicotyledons</taxon>
        <taxon>Gunneridae</taxon>
        <taxon>Pentapetalae</taxon>
        <taxon>rosids</taxon>
        <taxon>Vitales</taxon>
        <taxon>Vitaceae</taxon>
        <taxon>Viteae</taxon>
        <taxon>Vitis</taxon>
    </lineage>
</organism>
<reference evidence="1 2" key="1">
    <citation type="journal article" date="2018" name="PLoS Genet.">
        <title>Population sequencing reveals clonal diversity and ancestral inbreeding in the grapevine cultivar Chardonnay.</title>
        <authorList>
            <person name="Roach M.J."/>
            <person name="Johnson D.L."/>
            <person name="Bohlmann J."/>
            <person name="van Vuuren H.J."/>
            <person name="Jones S.J."/>
            <person name="Pretorius I.S."/>
            <person name="Schmidt S.A."/>
            <person name="Borneman A.R."/>
        </authorList>
    </citation>
    <scope>NUCLEOTIDE SEQUENCE [LARGE SCALE GENOMIC DNA]</scope>
    <source>
        <strain evidence="2">cv. Chardonnay</strain>
        <tissue evidence="1">Leaf</tissue>
    </source>
</reference>
<evidence type="ECO:0000313" key="1">
    <source>
        <dbReference type="EMBL" id="RVX03363.1"/>
    </source>
</evidence>
<dbReference type="AlphaFoldDB" id="A0A438J328"/>
<name>A0A438J328_VITVI</name>
<sequence length="127" mass="14804">MAKFWVAIELKTFEVSIEEVKGKLKGIIVERSRGFSSWIRFGVSSLRKLLEGFKECCREEKKGRLVKVWEEEGRKFRLERRVNRPGVIGRWAILTEKLRALGIVTQKEDKGVEAIRINSKKKESNIK</sequence>
<protein>
    <submittedName>
        <fullName evidence="1">Uncharacterized protein</fullName>
    </submittedName>
</protein>
<evidence type="ECO:0000313" key="2">
    <source>
        <dbReference type="Proteomes" id="UP000288805"/>
    </source>
</evidence>
<dbReference type="Proteomes" id="UP000288805">
    <property type="component" value="Unassembled WGS sequence"/>
</dbReference>
<proteinExistence type="predicted"/>
<accession>A0A438J328</accession>
<dbReference type="EMBL" id="QGNW01000066">
    <property type="protein sequence ID" value="RVX03363.1"/>
    <property type="molecule type" value="Genomic_DNA"/>
</dbReference>